<keyword evidence="20 24" id="KW-0464">Manganese</keyword>
<feature type="transmembrane region" description="Helical" evidence="24">
    <location>
        <begin position="12"/>
        <end position="29"/>
    </location>
</feature>
<dbReference type="CTD" id="2590"/>
<evidence type="ECO:0000256" key="7">
    <source>
        <dbReference type="ARBA" id="ARBA00022553"/>
    </source>
</evidence>
<evidence type="ECO:0000256" key="18">
    <source>
        <dbReference type="ARBA" id="ARBA00023157"/>
    </source>
</evidence>
<comment type="catalytic activity">
    <reaction evidence="21">
        <text>L-threonyl-[protein] + UDP-N-acetyl-alpha-D-galactosamine = a 3-O-[N-acetyl-alpha-D-galactosaminyl]-L-threonyl-[protein] + UDP + H(+)</text>
        <dbReference type="Rhea" id="RHEA:52424"/>
        <dbReference type="Rhea" id="RHEA-COMP:11060"/>
        <dbReference type="Rhea" id="RHEA-COMP:11689"/>
        <dbReference type="ChEBI" id="CHEBI:15378"/>
        <dbReference type="ChEBI" id="CHEBI:30013"/>
        <dbReference type="ChEBI" id="CHEBI:58223"/>
        <dbReference type="ChEBI" id="CHEBI:67138"/>
        <dbReference type="ChEBI" id="CHEBI:87075"/>
        <dbReference type="EC" id="2.4.1.41"/>
    </reaction>
</comment>
<dbReference type="Gene3D" id="2.80.10.50">
    <property type="match status" value="1"/>
</dbReference>
<keyword evidence="15 24" id="KW-1133">Transmembrane helix</keyword>
<protein>
    <recommendedName>
        <fullName evidence="24">Polypeptide N-acetylgalactosaminyltransferase</fullName>
        <ecNumber evidence="24">2.4.1.-</ecNumber>
    </recommendedName>
    <alternativeName>
        <fullName evidence="24">Protein-UDP acetylgalactosaminyltransferase</fullName>
    </alternativeName>
</protein>
<keyword evidence="7" id="KW-0597">Phosphoprotein</keyword>
<comment type="similarity">
    <text evidence="5 24">Belongs to the glycosyltransferase 2 family. GalNAc-T subfamily.</text>
</comment>
<evidence type="ECO:0000256" key="12">
    <source>
        <dbReference type="ARBA" id="ARBA00022734"/>
    </source>
</evidence>
<keyword evidence="12 24" id="KW-0430">Lectin</keyword>
<evidence type="ECO:0000313" key="26">
    <source>
        <dbReference type="EnsemblMetazoa" id="XP_030854955"/>
    </source>
</evidence>
<dbReference type="InterPro" id="IPR045885">
    <property type="entry name" value="GalNAc-T"/>
</dbReference>
<dbReference type="SMART" id="SM00458">
    <property type="entry name" value="RICIN"/>
    <property type="match status" value="1"/>
</dbReference>
<evidence type="ECO:0000256" key="11">
    <source>
        <dbReference type="ARBA" id="ARBA00022723"/>
    </source>
</evidence>
<evidence type="ECO:0000256" key="13">
    <source>
        <dbReference type="ARBA" id="ARBA00022968"/>
    </source>
</evidence>
<dbReference type="GO" id="GO:0046872">
    <property type="term" value="F:metal ion binding"/>
    <property type="evidence" value="ECO:0007669"/>
    <property type="project" value="UniProtKB-KW"/>
</dbReference>
<keyword evidence="6" id="KW-0964">Secreted</keyword>
<dbReference type="Proteomes" id="UP000007110">
    <property type="component" value="Unassembled WGS sequence"/>
</dbReference>
<keyword evidence="19" id="KW-0325">Glycoprotein</keyword>
<keyword evidence="8 24" id="KW-0328">Glycosyltransferase</keyword>
<dbReference type="CDD" id="cd02510">
    <property type="entry name" value="pp-GalNAc-T"/>
    <property type="match status" value="1"/>
</dbReference>
<evidence type="ECO:0000256" key="21">
    <source>
        <dbReference type="ARBA" id="ARBA00050905"/>
    </source>
</evidence>
<evidence type="ECO:0000256" key="17">
    <source>
        <dbReference type="ARBA" id="ARBA00023136"/>
    </source>
</evidence>
<keyword evidence="16 24" id="KW-0333">Golgi apparatus</keyword>
<dbReference type="GO" id="GO:0005794">
    <property type="term" value="C:Golgi apparatus"/>
    <property type="evidence" value="ECO:0000318"/>
    <property type="project" value="GO_Central"/>
</dbReference>
<keyword evidence="27" id="KW-1185">Reference proteome</keyword>
<evidence type="ECO:0000256" key="4">
    <source>
        <dbReference type="ARBA" id="ARBA00004922"/>
    </source>
</evidence>
<dbReference type="InterPro" id="IPR001173">
    <property type="entry name" value="Glyco_trans_2-like"/>
</dbReference>
<reference evidence="27" key="1">
    <citation type="submission" date="2015-02" db="EMBL/GenBank/DDBJ databases">
        <title>Genome sequencing for Strongylocentrotus purpuratus.</title>
        <authorList>
            <person name="Murali S."/>
            <person name="Liu Y."/>
            <person name="Vee V."/>
            <person name="English A."/>
            <person name="Wang M."/>
            <person name="Skinner E."/>
            <person name="Han Y."/>
            <person name="Muzny D.M."/>
            <person name="Worley K.C."/>
            <person name="Gibbs R.A."/>
        </authorList>
    </citation>
    <scope>NUCLEOTIDE SEQUENCE</scope>
</reference>
<dbReference type="InParanoid" id="A0A7M7T5A5"/>
<dbReference type="KEGG" id="spu:579469"/>
<keyword evidence="13" id="KW-0735">Signal-anchor</keyword>
<keyword evidence="17 24" id="KW-0472">Membrane</keyword>
<dbReference type="Pfam" id="PF00535">
    <property type="entry name" value="Glycos_transf_2"/>
    <property type="match status" value="1"/>
</dbReference>
<dbReference type="OMA" id="QEWAFSK"/>
<feature type="domain" description="Ricin B lectin" evidence="25">
    <location>
        <begin position="433"/>
        <end position="558"/>
    </location>
</feature>
<dbReference type="Pfam" id="PF00652">
    <property type="entry name" value="Ricin_B_lectin"/>
    <property type="match status" value="1"/>
</dbReference>
<dbReference type="GO" id="GO:0004653">
    <property type="term" value="F:polypeptide N-acetylgalactosaminyltransferase activity"/>
    <property type="evidence" value="ECO:0000318"/>
    <property type="project" value="GO_Central"/>
</dbReference>
<dbReference type="GO" id="GO:0000139">
    <property type="term" value="C:Golgi membrane"/>
    <property type="evidence" value="ECO:0007669"/>
    <property type="project" value="UniProtKB-SubCell"/>
</dbReference>
<keyword evidence="11" id="KW-0479">Metal-binding</keyword>
<dbReference type="GO" id="GO:0030246">
    <property type="term" value="F:carbohydrate binding"/>
    <property type="evidence" value="ECO:0007669"/>
    <property type="project" value="UniProtKB-KW"/>
</dbReference>
<proteinExistence type="inferred from homology"/>
<comment type="function">
    <text evidence="23">Catalyzes the initial reaction in O-linked oligosaccharide biosynthesis, the transfer of an N-acetyl-D-galactosamine residue to a serine or threonine residue on the protein receptor. Has a broad spectrum of substrates for peptides such as EA2, Muc5AC, Muc1a, Muc1b. Probably involved in O-linked glycosylation of the immunoglobulin A1 (IgA1) hinge region. Involved in O-linked glycosylation of APOC-III, ANGPTL3 and PLTP. It participates in the regulation of HDL-C metabolism.</text>
</comment>
<dbReference type="AlphaFoldDB" id="A0A7M7T5A5"/>
<dbReference type="UniPathway" id="UPA00378"/>
<dbReference type="InterPro" id="IPR029044">
    <property type="entry name" value="Nucleotide-diphossugar_trans"/>
</dbReference>
<evidence type="ECO:0000256" key="14">
    <source>
        <dbReference type="ARBA" id="ARBA00022974"/>
    </source>
</evidence>
<dbReference type="GO" id="GO:0006493">
    <property type="term" value="P:protein O-linked glycosylation"/>
    <property type="evidence" value="ECO:0000318"/>
    <property type="project" value="GO_Central"/>
</dbReference>
<evidence type="ECO:0000256" key="15">
    <source>
        <dbReference type="ARBA" id="ARBA00022989"/>
    </source>
</evidence>
<dbReference type="GO" id="GO:0032580">
    <property type="term" value="C:Golgi cisterna membrane"/>
    <property type="evidence" value="ECO:0007669"/>
    <property type="project" value="UniProtKB-SubCell"/>
</dbReference>
<evidence type="ECO:0000256" key="23">
    <source>
        <dbReference type="ARBA" id="ARBA00058945"/>
    </source>
</evidence>
<keyword evidence="9 24" id="KW-0808">Transferase</keyword>
<accession>A0A7M7T5A5</accession>
<evidence type="ECO:0000256" key="9">
    <source>
        <dbReference type="ARBA" id="ARBA00022679"/>
    </source>
</evidence>
<evidence type="ECO:0000256" key="16">
    <source>
        <dbReference type="ARBA" id="ARBA00023034"/>
    </source>
</evidence>
<evidence type="ECO:0000256" key="5">
    <source>
        <dbReference type="ARBA" id="ARBA00005680"/>
    </source>
</evidence>
<evidence type="ECO:0000256" key="6">
    <source>
        <dbReference type="ARBA" id="ARBA00022525"/>
    </source>
</evidence>
<comment type="cofactor">
    <cofactor evidence="1 24">
        <name>Mn(2+)</name>
        <dbReference type="ChEBI" id="CHEBI:29035"/>
    </cofactor>
</comment>
<keyword evidence="18 24" id="KW-1015">Disulfide bond</keyword>
<evidence type="ECO:0000259" key="25">
    <source>
        <dbReference type="SMART" id="SM00458"/>
    </source>
</evidence>
<evidence type="ECO:0000256" key="10">
    <source>
        <dbReference type="ARBA" id="ARBA00022692"/>
    </source>
</evidence>
<dbReference type="GeneID" id="579469"/>
<dbReference type="OrthoDB" id="429263at2759"/>
<reference evidence="26" key="2">
    <citation type="submission" date="2021-01" db="UniProtKB">
        <authorList>
            <consortium name="EnsemblMetazoa"/>
        </authorList>
    </citation>
    <scope>IDENTIFICATION</scope>
</reference>
<evidence type="ECO:0000256" key="2">
    <source>
        <dbReference type="ARBA" id="ARBA00004447"/>
    </source>
</evidence>
<keyword evidence="14" id="KW-0654">Proteoglycan</keyword>
<dbReference type="EnsemblMetazoa" id="XM_030999095">
    <property type="protein sequence ID" value="XP_030854955"/>
    <property type="gene ID" value="LOC579469"/>
</dbReference>
<dbReference type="FunFam" id="2.80.10.50:FF:000018">
    <property type="entry name" value="Polypeptide N-acetylgalactosaminyltransferase"/>
    <property type="match status" value="1"/>
</dbReference>
<evidence type="ECO:0000256" key="3">
    <source>
        <dbReference type="ARBA" id="ARBA00004613"/>
    </source>
</evidence>
<evidence type="ECO:0000256" key="24">
    <source>
        <dbReference type="RuleBase" id="RU361242"/>
    </source>
</evidence>
<dbReference type="GO" id="GO:0005576">
    <property type="term" value="C:extracellular region"/>
    <property type="evidence" value="ECO:0007669"/>
    <property type="project" value="UniProtKB-SubCell"/>
</dbReference>
<comment type="pathway">
    <text evidence="4 24">Protein modification; protein glycosylation.</text>
</comment>
<dbReference type="PANTHER" id="PTHR11675:SF119">
    <property type="entry name" value="POLYPEPTIDE N-ACETYLGALACTOSAMINYLTRANSFERASE 2"/>
    <property type="match status" value="1"/>
</dbReference>
<dbReference type="PROSITE" id="PS50231">
    <property type="entry name" value="RICIN_B_LECTIN"/>
    <property type="match status" value="1"/>
</dbReference>
<dbReference type="InterPro" id="IPR000772">
    <property type="entry name" value="Ricin_B_lectin"/>
</dbReference>
<dbReference type="PANTHER" id="PTHR11675">
    <property type="entry name" value="N-ACETYLGALACTOSAMINYLTRANSFERASE"/>
    <property type="match status" value="1"/>
</dbReference>
<evidence type="ECO:0000256" key="8">
    <source>
        <dbReference type="ARBA" id="ARBA00022676"/>
    </source>
</evidence>
<organism evidence="26 27">
    <name type="scientific">Strongylocentrotus purpuratus</name>
    <name type="common">Purple sea urchin</name>
    <dbReference type="NCBI Taxonomy" id="7668"/>
    <lineage>
        <taxon>Eukaryota</taxon>
        <taxon>Metazoa</taxon>
        <taxon>Echinodermata</taxon>
        <taxon>Eleutherozoa</taxon>
        <taxon>Echinozoa</taxon>
        <taxon>Echinoidea</taxon>
        <taxon>Euechinoidea</taxon>
        <taxon>Echinacea</taxon>
        <taxon>Camarodonta</taxon>
        <taxon>Echinidea</taxon>
        <taxon>Strongylocentrotidae</taxon>
        <taxon>Strongylocentrotus</taxon>
    </lineage>
</organism>
<name>A0A7M7T5A5_STRPU</name>
<dbReference type="RefSeq" id="XP_030854955.1">
    <property type="nucleotide sequence ID" value="XM_030999095.1"/>
</dbReference>
<sequence length="564" mass="64678">MVALIRRRSRLLLIGAVAWIVIVLLYLHNNDDGQKNSRKGRLKFDAADVPAHLGDINNPEHAHEKDKSWRNFDVAAYIEKTKVRPGGDAYVRNKFNQVESDKLAMDREVPDTRNSLCRKLSWDSILPATSVIITFHNEARSTLVRTVVSVLRRSPPHMIKEIILVDDYSDDPEDGEELLKIEKVKLLRNEKRQGLIRSRVRGADLATGEILTFLDSHCECNEHWLEPLVARVNEDYRAVVSPIIDVINMDNFHYVAASADLKGGFDWNLVFKWDYMTQAERNSRRADPIAPIRTPMIAGGLFTISKRWFEELGQYDMMMDVWGGENLEISFRVWQCGGSLEIIPCSRVGHVFRKQHPYTFPGGSGNVFARNTRRAAEVWMDEFREFYYAAVPSARNVPFGNIQARTELREKLHCKPFKWYLENVYPELRVPDKQDIAFGSIQQGSMCMDTLGHVHQGTLGLYDCHNSGGNQEFSFTKDKLIKHSDLCLTVTDRKSGTPITLQGCQPHNVNQKWDQTDNKRTFRFQNSDLCLDSKGHKEHGLVVETCNQRSLTQHFKFSMSNIAH</sequence>
<evidence type="ECO:0000256" key="1">
    <source>
        <dbReference type="ARBA" id="ARBA00001936"/>
    </source>
</evidence>
<evidence type="ECO:0000256" key="19">
    <source>
        <dbReference type="ARBA" id="ARBA00023180"/>
    </source>
</evidence>
<comment type="subcellular location">
    <subcellularLocation>
        <location evidence="24">Golgi apparatus membrane</location>
        <topology evidence="24">Single-pass type II membrane protein</topology>
    </subcellularLocation>
    <subcellularLocation>
        <location evidence="2">Golgi apparatus</location>
        <location evidence="2">Golgi stack membrane</location>
        <topology evidence="2">Single-pass type II membrane protein</topology>
    </subcellularLocation>
    <subcellularLocation>
        <location evidence="3">Secreted</location>
    </subcellularLocation>
</comment>
<dbReference type="SUPFAM" id="SSF53448">
    <property type="entry name" value="Nucleotide-diphospho-sugar transferases"/>
    <property type="match status" value="1"/>
</dbReference>
<dbReference type="EC" id="2.4.1.-" evidence="24"/>
<dbReference type="SUPFAM" id="SSF50370">
    <property type="entry name" value="Ricin B-like lectins"/>
    <property type="match status" value="1"/>
</dbReference>
<dbReference type="FunFam" id="3.90.550.10:FF:000026">
    <property type="entry name" value="Polypeptide N-acetylgalactosaminyltransferase"/>
    <property type="match status" value="1"/>
</dbReference>
<dbReference type="CDD" id="cd23434">
    <property type="entry name" value="beta-trefoil_Ricin_GALNT2"/>
    <property type="match status" value="1"/>
</dbReference>
<dbReference type="Gene3D" id="3.90.550.10">
    <property type="entry name" value="Spore Coat Polysaccharide Biosynthesis Protein SpsA, Chain A"/>
    <property type="match status" value="1"/>
</dbReference>
<evidence type="ECO:0000256" key="22">
    <source>
        <dbReference type="ARBA" id="ARBA00052209"/>
    </source>
</evidence>
<comment type="catalytic activity">
    <reaction evidence="22">
        <text>L-seryl-[protein] + UDP-N-acetyl-alpha-D-galactosamine = a 3-O-[N-acetyl-alpha-D-galactosaminyl]-L-seryl-[protein] + UDP + H(+)</text>
        <dbReference type="Rhea" id="RHEA:23956"/>
        <dbReference type="Rhea" id="RHEA-COMP:9863"/>
        <dbReference type="Rhea" id="RHEA-COMP:12788"/>
        <dbReference type="ChEBI" id="CHEBI:15378"/>
        <dbReference type="ChEBI" id="CHEBI:29999"/>
        <dbReference type="ChEBI" id="CHEBI:53604"/>
        <dbReference type="ChEBI" id="CHEBI:58223"/>
        <dbReference type="ChEBI" id="CHEBI:67138"/>
        <dbReference type="EC" id="2.4.1.41"/>
    </reaction>
</comment>
<evidence type="ECO:0000256" key="20">
    <source>
        <dbReference type="ARBA" id="ARBA00023211"/>
    </source>
</evidence>
<evidence type="ECO:0000313" key="27">
    <source>
        <dbReference type="Proteomes" id="UP000007110"/>
    </source>
</evidence>
<keyword evidence="10 24" id="KW-0812">Transmembrane</keyword>
<dbReference type="InterPro" id="IPR035992">
    <property type="entry name" value="Ricin_B-like_lectins"/>
</dbReference>